<organism evidence="11 12">
    <name type="scientific">Orchesella dallaii</name>
    <dbReference type="NCBI Taxonomy" id="48710"/>
    <lineage>
        <taxon>Eukaryota</taxon>
        <taxon>Metazoa</taxon>
        <taxon>Ecdysozoa</taxon>
        <taxon>Arthropoda</taxon>
        <taxon>Hexapoda</taxon>
        <taxon>Collembola</taxon>
        <taxon>Entomobryomorpha</taxon>
        <taxon>Entomobryoidea</taxon>
        <taxon>Orchesellidae</taxon>
        <taxon>Orchesellinae</taxon>
        <taxon>Orchesella</taxon>
    </lineage>
</organism>
<name>A0ABP1QB47_9HEXA</name>
<dbReference type="Pfam" id="PF17849">
    <property type="entry name" value="OB_Dis3"/>
    <property type="match status" value="1"/>
</dbReference>
<dbReference type="InterPro" id="IPR001900">
    <property type="entry name" value="RNase_II/R"/>
</dbReference>
<evidence type="ECO:0000256" key="2">
    <source>
        <dbReference type="ARBA" id="ARBA00005785"/>
    </source>
</evidence>
<keyword evidence="6" id="KW-0269">Exonuclease</keyword>
<sequence length="976" mass="111977">MITTDAKMTDLSQYGCNNKKLVREVITYRQNRKGKPLKISREKYLRSDINCGSYGCQLCPMNERSRFKLDEDPPIHSQKFNFKHYLLPDVGFILRQVDVVDELGNVILLQSVMEEVWRKNVTKYKRIRDGTKLKKWMYFLNDHHCDTYLDRHPDETVDERNIRALVHCYEYFSNHFASRKIKLVILSDDPEFRKCLKIENSDSVLVATGEEYVMSLTEEFKGLEDKLCRVPFNEDEVINKYNKGDFEYPPHLDPVAVQNGIKTGKYFQGPYRNINFYEGSVRIGSDIEEPAQKKRKGDEINLNEILLQGLEHINRASEGDIVAIEILPEDKWSVPSGIVIVEPAEHEPPLTDDKIVVDKETADPDARDEEYRQEEEEILEAVIKSNKSVQQKRRTGKVVGIIRRKWKPCCGVIQRSLKHGSNFHMFLPDNKKLPRVRIETRNVDRFDGKKIVVQIDQWPITSRFPIGHYIKILGDAGTIETETQAILHEHGIPHDPFSKAVEACLPTLPYTIDPEEYTKRKDFRDLVICSVDPEGCTDIDDALHCKKLDDEIYEVGVHIADVSYYVRPETALDEEAAKRSTTVYLADRRIHMIPGTLSTTVASLHCKEDKLVFSVVWKMDKNAQILDTKFYKGIMNSKAAMTYAEAQSRLNSKTANDEISVSLKGLSYLAQILRKRRFDNGALMLSGGEVSDDGEVEDDCEESHAMVEEFMLLANCSVAQFVLNTFREYALLRRHPTPPPANFEPLLLAAKAHNISIDVDKGSKALNESLERQPPELKSILRVLTTRCMTQALYCCSGTTAPDEYHHFGLAADIYTHFTSPIRRYADLIVHRLLAIALEVEAPNQKILDPQRIHASCENINIRHRMAQYASRASYNIHKCKMLKGKKEVHLGYIMFVRRNALQIFVPKYAMEGFIFFPKDAIYEYNEKDGEVKFGSVSFRPLDKVTIGLSLEEKKDKVVFRLLKPEVPGLSDQPDQ</sequence>
<evidence type="ECO:0000256" key="4">
    <source>
        <dbReference type="ARBA" id="ARBA00022722"/>
    </source>
</evidence>
<feature type="domain" description="RNB" evidence="10">
    <location>
        <begin position="520"/>
        <end position="840"/>
    </location>
</feature>
<reference evidence="11 12" key="1">
    <citation type="submission" date="2024-08" db="EMBL/GenBank/DDBJ databases">
        <authorList>
            <person name="Cucini C."/>
            <person name="Frati F."/>
        </authorList>
    </citation>
    <scope>NUCLEOTIDE SEQUENCE [LARGE SCALE GENOMIC DNA]</scope>
</reference>
<evidence type="ECO:0000256" key="9">
    <source>
        <dbReference type="RuleBase" id="RU003901"/>
    </source>
</evidence>
<dbReference type="InterPro" id="IPR041505">
    <property type="entry name" value="Dis3_CSD2"/>
</dbReference>
<comment type="similarity">
    <text evidence="2 9">Belongs to the RNR ribonuclease family.</text>
</comment>
<evidence type="ECO:0000256" key="6">
    <source>
        <dbReference type="ARBA" id="ARBA00022839"/>
    </source>
</evidence>
<dbReference type="InterPro" id="IPR012340">
    <property type="entry name" value="NA-bd_OB-fold"/>
</dbReference>
<evidence type="ECO:0000256" key="8">
    <source>
        <dbReference type="ARBA" id="ARBA00023242"/>
    </source>
</evidence>
<evidence type="ECO:0000256" key="7">
    <source>
        <dbReference type="ARBA" id="ARBA00022884"/>
    </source>
</evidence>
<dbReference type="Pfam" id="PF17216">
    <property type="entry name" value="Rrp44_CSD1"/>
    <property type="match status" value="1"/>
</dbReference>
<dbReference type="PANTHER" id="PTHR23355">
    <property type="entry name" value="RIBONUCLEASE"/>
    <property type="match status" value="1"/>
</dbReference>
<gene>
    <name evidence="11" type="ORF">ODALV1_LOCUS8761</name>
</gene>
<dbReference type="InterPro" id="IPR050180">
    <property type="entry name" value="RNR_Ribonuclease"/>
</dbReference>
<comment type="caution">
    <text evidence="11">The sequence shown here is derived from an EMBL/GenBank/DDBJ whole genome shotgun (WGS) entry which is preliminary data.</text>
</comment>
<dbReference type="SUPFAM" id="SSF50249">
    <property type="entry name" value="Nucleic acid-binding proteins"/>
    <property type="match status" value="3"/>
</dbReference>
<keyword evidence="5" id="KW-0378">Hydrolase</keyword>
<dbReference type="PANTHER" id="PTHR23355:SF35">
    <property type="entry name" value="EXOSOME COMPLEX EXONUCLEASE RRP44"/>
    <property type="match status" value="1"/>
</dbReference>
<proteinExistence type="inferred from homology"/>
<evidence type="ECO:0000313" key="12">
    <source>
        <dbReference type="Proteomes" id="UP001642540"/>
    </source>
</evidence>
<dbReference type="Proteomes" id="UP001642540">
    <property type="component" value="Unassembled WGS sequence"/>
</dbReference>
<keyword evidence="4" id="KW-0540">Nuclease</keyword>
<keyword evidence="12" id="KW-1185">Reference proteome</keyword>
<keyword evidence="7" id="KW-0694">RNA-binding</keyword>
<dbReference type="InterPro" id="IPR033771">
    <property type="entry name" value="Rrp44_CSD1"/>
</dbReference>
<evidence type="ECO:0000313" key="11">
    <source>
        <dbReference type="EMBL" id="CAL8094361.1"/>
    </source>
</evidence>
<dbReference type="CDD" id="cd09862">
    <property type="entry name" value="PIN_Rrp44-like"/>
    <property type="match status" value="1"/>
</dbReference>
<dbReference type="Gene3D" id="2.40.50.140">
    <property type="entry name" value="Nucleic acid-binding proteins"/>
    <property type="match status" value="1"/>
</dbReference>
<protein>
    <recommendedName>
        <fullName evidence="10">RNB domain-containing protein</fullName>
    </recommendedName>
</protein>
<evidence type="ECO:0000256" key="3">
    <source>
        <dbReference type="ARBA" id="ARBA00022552"/>
    </source>
</evidence>
<dbReference type="Gene3D" id="2.40.50.700">
    <property type="match status" value="1"/>
</dbReference>
<evidence type="ECO:0000259" key="10">
    <source>
        <dbReference type="SMART" id="SM00955"/>
    </source>
</evidence>
<dbReference type="Pfam" id="PF00773">
    <property type="entry name" value="RNB"/>
    <property type="match status" value="1"/>
</dbReference>
<dbReference type="PROSITE" id="PS01175">
    <property type="entry name" value="RIBONUCLEASE_II"/>
    <property type="match status" value="1"/>
</dbReference>
<dbReference type="Gene3D" id="2.40.50.690">
    <property type="match status" value="1"/>
</dbReference>
<dbReference type="InterPro" id="IPR022966">
    <property type="entry name" value="RNase_II/R_CS"/>
</dbReference>
<keyword evidence="3" id="KW-0698">rRNA processing</keyword>
<accession>A0ABP1QB47</accession>
<dbReference type="SMART" id="SM00955">
    <property type="entry name" value="RNB"/>
    <property type="match status" value="1"/>
</dbReference>
<comment type="subcellular location">
    <subcellularLocation>
        <location evidence="1">Nucleus</location>
    </subcellularLocation>
</comment>
<evidence type="ECO:0000256" key="1">
    <source>
        <dbReference type="ARBA" id="ARBA00004123"/>
    </source>
</evidence>
<keyword evidence="8" id="KW-0539">Nucleus</keyword>
<dbReference type="Gene3D" id="3.40.50.1010">
    <property type="entry name" value="5'-nuclease"/>
    <property type="match status" value="1"/>
</dbReference>
<dbReference type="EMBL" id="CAXLJM020000026">
    <property type="protein sequence ID" value="CAL8094361.1"/>
    <property type="molecule type" value="Genomic_DNA"/>
</dbReference>
<evidence type="ECO:0000256" key="5">
    <source>
        <dbReference type="ARBA" id="ARBA00022801"/>
    </source>
</evidence>